<dbReference type="AlphaFoldDB" id="A0A1Y0B436"/>
<evidence type="ECO:0000313" key="1">
    <source>
        <dbReference type="EMBL" id="ART32154.1"/>
    </source>
</evidence>
<sequence length="77" mass="8609">MNELCCQLEQCGEASGSQTTLRHLLLPENLFFLILSNRAGRVPLATRGIGITNNYTKAPLNKIVESIFSILQYRISK</sequence>
<name>A0A1Y0B436_9LAMI</name>
<organism evidence="1">
    <name type="scientific">Utricularia reniformis</name>
    <dbReference type="NCBI Taxonomy" id="192314"/>
    <lineage>
        <taxon>Eukaryota</taxon>
        <taxon>Viridiplantae</taxon>
        <taxon>Streptophyta</taxon>
        <taxon>Embryophyta</taxon>
        <taxon>Tracheophyta</taxon>
        <taxon>Spermatophyta</taxon>
        <taxon>Magnoliopsida</taxon>
        <taxon>eudicotyledons</taxon>
        <taxon>Gunneridae</taxon>
        <taxon>Pentapetalae</taxon>
        <taxon>asterids</taxon>
        <taxon>lamiids</taxon>
        <taxon>Lamiales</taxon>
        <taxon>Lentibulariaceae</taxon>
        <taxon>Utricularia</taxon>
    </lineage>
</organism>
<gene>
    <name evidence="1" type="ORF">AEK19_MT1991</name>
</gene>
<proteinExistence type="predicted"/>
<reference evidence="1" key="1">
    <citation type="submission" date="2017-03" db="EMBL/GenBank/DDBJ databases">
        <title>The mitochondrial genome of the carnivorous plant Utricularia reniformis (Lentibulariaceae): structure, comparative analysis and evolutionary landmarks.</title>
        <authorList>
            <person name="Silva S.R."/>
            <person name="Alvarenga D.O."/>
            <person name="Michael T.P."/>
            <person name="Miranda V.F.O."/>
            <person name="Varani A.M."/>
        </authorList>
    </citation>
    <scope>NUCLEOTIDE SEQUENCE</scope>
</reference>
<protein>
    <submittedName>
        <fullName evidence="1">Uncharacterized protein</fullName>
    </submittedName>
</protein>
<keyword evidence="1" id="KW-0496">Mitochondrion</keyword>
<dbReference type="EMBL" id="KY774314">
    <property type="protein sequence ID" value="ART32154.1"/>
    <property type="molecule type" value="Genomic_DNA"/>
</dbReference>
<accession>A0A1Y0B436</accession>
<geneLocation type="mitochondrion" evidence="1"/>